<dbReference type="AlphaFoldDB" id="A0ABD5RZ66"/>
<keyword evidence="3 6" id="KW-0812">Transmembrane</keyword>
<dbReference type="InterPro" id="IPR001851">
    <property type="entry name" value="ABC_transp_permease"/>
</dbReference>
<evidence type="ECO:0000256" key="1">
    <source>
        <dbReference type="ARBA" id="ARBA00004651"/>
    </source>
</evidence>
<dbReference type="Pfam" id="PF02653">
    <property type="entry name" value="BPD_transp_2"/>
    <property type="match status" value="1"/>
</dbReference>
<keyword evidence="4 6" id="KW-1133">Transmembrane helix</keyword>
<proteinExistence type="predicted"/>
<feature type="transmembrane region" description="Helical" evidence="6">
    <location>
        <begin position="115"/>
        <end position="135"/>
    </location>
</feature>
<keyword evidence="5 6" id="KW-0472">Membrane</keyword>
<evidence type="ECO:0000313" key="8">
    <source>
        <dbReference type="Proteomes" id="UP001596328"/>
    </source>
</evidence>
<dbReference type="GO" id="GO:0005886">
    <property type="term" value="C:plasma membrane"/>
    <property type="evidence" value="ECO:0007669"/>
    <property type="project" value="UniProtKB-SubCell"/>
</dbReference>
<dbReference type="PANTHER" id="PTHR30482:SF10">
    <property type="entry name" value="HIGH-AFFINITY BRANCHED-CHAIN AMINO ACID TRANSPORT PROTEIN BRAE"/>
    <property type="match status" value="1"/>
</dbReference>
<evidence type="ECO:0000256" key="5">
    <source>
        <dbReference type="ARBA" id="ARBA00023136"/>
    </source>
</evidence>
<evidence type="ECO:0000313" key="7">
    <source>
        <dbReference type="EMBL" id="MFC6724466.1"/>
    </source>
</evidence>
<name>A0ABD5RZ66_9EURY</name>
<feature type="transmembrane region" description="Helical" evidence="6">
    <location>
        <begin position="195"/>
        <end position="213"/>
    </location>
</feature>
<dbReference type="CDD" id="cd06581">
    <property type="entry name" value="TM_PBP1_LivM_like"/>
    <property type="match status" value="1"/>
</dbReference>
<comment type="subcellular location">
    <subcellularLocation>
        <location evidence="1">Cell membrane</location>
        <topology evidence="1">Multi-pass membrane protein</topology>
    </subcellularLocation>
</comment>
<evidence type="ECO:0000256" key="3">
    <source>
        <dbReference type="ARBA" id="ARBA00022692"/>
    </source>
</evidence>
<feature type="transmembrane region" description="Helical" evidence="6">
    <location>
        <begin position="64"/>
        <end position="85"/>
    </location>
</feature>
<dbReference type="InterPro" id="IPR043428">
    <property type="entry name" value="LivM-like"/>
</dbReference>
<dbReference type="EMBL" id="JBHSWU010000189">
    <property type="protein sequence ID" value="MFC6724466.1"/>
    <property type="molecule type" value="Genomic_DNA"/>
</dbReference>
<evidence type="ECO:0000256" key="2">
    <source>
        <dbReference type="ARBA" id="ARBA00022475"/>
    </source>
</evidence>
<accession>A0ABD5RZ66</accession>
<feature type="transmembrane region" description="Helical" evidence="6">
    <location>
        <begin position="25"/>
        <end position="43"/>
    </location>
</feature>
<dbReference type="Proteomes" id="UP001596328">
    <property type="component" value="Unassembled WGS sequence"/>
</dbReference>
<keyword evidence="2" id="KW-1003">Cell membrane</keyword>
<comment type="caution">
    <text evidence="7">The sequence shown here is derived from an EMBL/GenBank/DDBJ whole genome shotgun (WGS) entry which is preliminary data.</text>
</comment>
<gene>
    <name evidence="7" type="ORF">ACFQE1_08780</name>
</gene>
<protein>
    <submittedName>
        <fullName evidence="7">Branched-chain amino acid ABC transporter permease</fullName>
    </submittedName>
</protein>
<reference evidence="7 8" key="1">
    <citation type="journal article" date="2019" name="Int. J. Syst. Evol. Microbiol.">
        <title>The Global Catalogue of Microorganisms (GCM) 10K type strain sequencing project: providing services to taxonomists for standard genome sequencing and annotation.</title>
        <authorList>
            <consortium name="The Broad Institute Genomics Platform"/>
            <consortium name="The Broad Institute Genome Sequencing Center for Infectious Disease"/>
            <person name="Wu L."/>
            <person name="Ma J."/>
        </authorList>
    </citation>
    <scope>NUCLEOTIDE SEQUENCE [LARGE SCALE GENOMIC DNA]</scope>
    <source>
        <strain evidence="7 8">NBRC 111368</strain>
    </source>
</reference>
<keyword evidence="8" id="KW-1185">Reference proteome</keyword>
<organism evidence="7 8">
    <name type="scientific">Halobium palmae</name>
    <dbReference type="NCBI Taxonomy" id="1776492"/>
    <lineage>
        <taxon>Archaea</taxon>
        <taxon>Methanobacteriati</taxon>
        <taxon>Methanobacteriota</taxon>
        <taxon>Stenosarchaea group</taxon>
        <taxon>Halobacteria</taxon>
        <taxon>Halobacteriales</taxon>
        <taxon>Haloferacaceae</taxon>
        <taxon>Halobium</taxon>
    </lineage>
</organism>
<feature type="non-terminal residue" evidence="7">
    <location>
        <position position="1"/>
    </location>
</feature>
<dbReference type="PANTHER" id="PTHR30482">
    <property type="entry name" value="HIGH-AFFINITY BRANCHED-CHAIN AMINO ACID TRANSPORT SYSTEM PERMEASE"/>
    <property type="match status" value="1"/>
</dbReference>
<feature type="transmembrane region" description="Helical" evidence="6">
    <location>
        <begin position="147"/>
        <end position="175"/>
    </location>
</feature>
<sequence>LLVGAVAAALLSVVVGPIMFRLRGHYFAIGTLALAAILQLVLLDQRSVSGGSSGYYLDAGMGEIPTYLITLFATVLTVVVVYYVVESRLGLGMQAIHGDEEAASGLGVNPLLYKMYAFVISSFFAGLAGGLYAQYSLYVNPESTLSVTWTISTLVVVVLGGMGTFTGPILGAVLFLGLDNFLSAIVGELATSVEGVLIIAFMIFLPAGLYGVLSDRVLDRDRDPTNIGGERTTEEG</sequence>
<evidence type="ECO:0000256" key="4">
    <source>
        <dbReference type="ARBA" id="ARBA00022989"/>
    </source>
</evidence>
<evidence type="ECO:0000256" key="6">
    <source>
        <dbReference type="SAM" id="Phobius"/>
    </source>
</evidence>